<evidence type="ECO:0000256" key="5">
    <source>
        <dbReference type="SAM" id="MobiDB-lite"/>
    </source>
</evidence>
<dbReference type="PROSITE" id="PS00189">
    <property type="entry name" value="LIPOYL"/>
    <property type="match status" value="1"/>
</dbReference>
<name>A0A4U0XVY7_9PEZI</name>
<evidence type="ECO:0000256" key="4">
    <source>
        <dbReference type="RuleBase" id="RU003423"/>
    </source>
</evidence>
<dbReference type="Pfam" id="PF00198">
    <property type="entry name" value="2-oxoacid_dh"/>
    <property type="match status" value="1"/>
</dbReference>
<proteinExistence type="inferred from homology"/>
<dbReference type="InterPro" id="IPR045257">
    <property type="entry name" value="E2/Pdx1"/>
</dbReference>
<accession>A0A4U0XVY7</accession>
<feature type="region of interest" description="Disordered" evidence="5">
    <location>
        <begin position="1"/>
        <end position="21"/>
    </location>
</feature>
<keyword evidence="7" id="KW-0670">Pyruvate</keyword>
<dbReference type="Gene3D" id="2.40.50.100">
    <property type="match status" value="1"/>
</dbReference>
<dbReference type="GO" id="GO:0006086">
    <property type="term" value="P:pyruvate decarboxylation to acetyl-CoA"/>
    <property type="evidence" value="ECO:0007669"/>
    <property type="project" value="InterPro"/>
</dbReference>
<dbReference type="EMBL" id="NAJQ01000062">
    <property type="protein sequence ID" value="TKA80841.1"/>
    <property type="molecule type" value="Genomic_DNA"/>
</dbReference>
<evidence type="ECO:0000256" key="1">
    <source>
        <dbReference type="ARBA" id="ARBA00007317"/>
    </source>
</evidence>
<keyword evidence="3" id="KW-0809">Transit peptide</keyword>
<dbReference type="PROSITE" id="PS50968">
    <property type="entry name" value="BIOTINYL_LIPOYL"/>
    <property type="match status" value="1"/>
</dbReference>
<dbReference type="CDD" id="cd06849">
    <property type="entry name" value="lipoyl_domain"/>
    <property type="match status" value="1"/>
</dbReference>
<evidence type="ECO:0000313" key="7">
    <source>
        <dbReference type="EMBL" id="TKA80841.1"/>
    </source>
</evidence>
<organism evidence="7 8">
    <name type="scientific">Friedmanniomyces simplex</name>
    <dbReference type="NCBI Taxonomy" id="329884"/>
    <lineage>
        <taxon>Eukaryota</taxon>
        <taxon>Fungi</taxon>
        <taxon>Dikarya</taxon>
        <taxon>Ascomycota</taxon>
        <taxon>Pezizomycotina</taxon>
        <taxon>Dothideomycetes</taxon>
        <taxon>Dothideomycetidae</taxon>
        <taxon>Mycosphaerellales</taxon>
        <taxon>Teratosphaeriaceae</taxon>
        <taxon>Friedmanniomyces</taxon>
    </lineage>
</organism>
<feature type="compositionally biased region" description="Low complexity" evidence="5">
    <location>
        <begin position="156"/>
        <end position="173"/>
    </location>
</feature>
<comment type="cofactor">
    <cofactor evidence="4">
        <name>(R)-lipoate</name>
        <dbReference type="ChEBI" id="CHEBI:83088"/>
    </cofactor>
</comment>
<dbReference type="PANTHER" id="PTHR23151">
    <property type="entry name" value="DIHYDROLIPOAMIDE ACETYL/SUCCINYL-TRANSFERASE-RELATED"/>
    <property type="match status" value="1"/>
</dbReference>
<dbReference type="Gene3D" id="3.30.559.10">
    <property type="entry name" value="Chloramphenicol acetyltransferase-like domain"/>
    <property type="match status" value="1"/>
</dbReference>
<feature type="domain" description="Lipoyl-binding" evidence="6">
    <location>
        <begin position="1"/>
        <end position="72"/>
    </location>
</feature>
<dbReference type="InterPro" id="IPR011053">
    <property type="entry name" value="Single_hybrid_motif"/>
</dbReference>
<keyword evidence="8" id="KW-1185">Reference proteome</keyword>
<feature type="compositionally biased region" description="Polar residues" evidence="5">
    <location>
        <begin position="1"/>
        <end position="10"/>
    </location>
</feature>
<keyword evidence="4 7" id="KW-0808">Transferase</keyword>
<dbReference type="STRING" id="329884.A0A4U0XVY7"/>
<dbReference type="InterPro" id="IPR000089">
    <property type="entry name" value="Biotin_lipoyl"/>
</dbReference>
<reference evidence="7 8" key="1">
    <citation type="submission" date="2017-03" db="EMBL/GenBank/DDBJ databases">
        <title>Genomes of endolithic fungi from Antarctica.</title>
        <authorList>
            <person name="Coleine C."/>
            <person name="Masonjones S."/>
            <person name="Stajich J.E."/>
        </authorList>
    </citation>
    <scope>NUCLEOTIDE SEQUENCE [LARGE SCALE GENOMIC DNA]</scope>
    <source>
        <strain evidence="7 8">CCFEE 5184</strain>
    </source>
</reference>
<dbReference type="SUPFAM" id="SSF52777">
    <property type="entry name" value="CoA-dependent acyltransferases"/>
    <property type="match status" value="1"/>
</dbReference>
<evidence type="ECO:0000256" key="2">
    <source>
        <dbReference type="ARBA" id="ARBA00022823"/>
    </source>
</evidence>
<evidence type="ECO:0000256" key="3">
    <source>
        <dbReference type="ARBA" id="ARBA00022946"/>
    </source>
</evidence>
<dbReference type="EC" id="2.3.1.-" evidence="4"/>
<comment type="caution">
    <text evidence="7">The sequence shown here is derived from an EMBL/GenBank/DDBJ whole genome shotgun (WGS) entry which is preliminary data.</text>
</comment>
<dbReference type="InterPro" id="IPR001078">
    <property type="entry name" value="2-oxoacid_DH_actylTfrase"/>
</dbReference>
<keyword evidence="4" id="KW-0012">Acyltransferase</keyword>
<dbReference type="InterPro" id="IPR003016">
    <property type="entry name" value="2-oxoA_DH_lipoyl-BS"/>
</dbReference>
<gene>
    <name evidence="7" type="ORF">B0A55_02349</name>
</gene>
<keyword evidence="2 4" id="KW-0450">Lipoyl</keyword>
<dbReference type="SUPFAM" id="SSF51230">
    <property type="entry name" value="Single hybrid motif"/>
    <property type="match status" value="1"/>
</dbReference>
<dbReference type="InterPro" id="IPR023213">
    <property type="entry name" value="CAT-like_dom_sf"/>
</dbReference>
<dbReference type="OrthoDB" id="537444at2759"/>
<comment type="similarity">
    <text evidence="1 4">Belongs to the 2-oxoacid dehydrogenase family.</text>
</comment>
<dbReference type="Pfam" id="PF00364">
    <property type="entry name" value="Biotin_lipoyl"/>
    <property type="match status" value="1"/>
</dbReference>
<evidence type="ECO:0000259" key="6">
    <source>
        <dbReference type="PROSITE" id="PS50968"/>
    </source>
</evidence>
<dbReference type="FunFam" id="2.40.50.100:FF:000010">
    <property type="entry name" value="Acetyltransferase component of pyruvate dehydrogenase complex"/>
    <property type="match status" value="1"/>
</dbReference>
<evidence type="ECO:0000313" key="8">
    <source>
        <dbReference type="Proteomes" id="UP000309340"/>
    </source>
</evidence>
<dbReference type="AlphaFoldDB" id="A0A4U0XVY7"/>
<dbReference type="Proteomes" id="UP000309340">
    <property type="component" value="Unassembled WGS sequence"/>
</dbReference>
<dbReference type="PANTHER" id="PTHR23151:SF90">
    <property type="entry name" value="DIHYDROLIPOYLLYSINE-RESIDUE ACETYLTRANSFERASE COMPONENT OF PYRUVATE DEHYDROGENASE COMPLEX, MITOCHONDRIAL-RELATED"/>
    <property type="match status" value="1"/>
</dbReference>
<feature type="compositionally biased region" description="Polar residues" evidence="5">
    <location>
        <begin position="126"/>
        <end position="137"/>
    </location>
</feature>
<feature type="region of interest" description="Disordered" evidence="5">
    <location>
        <begin position="87"/>
        <end position="179"/>
    </location>
</feature>
<dbReference type="GO" id="GO:0045254">
    <property type="term" value="C:pyruvate dehydrogenase complex"/>
    <property type="evidence" value="ECO:0007669"/>
    <property type="project" value="InterPro"/>
</dbReference>
<protein>
    <recommendedName>
        <fullName evidence="4">Dihydrolipoamide acetyltransferase component of pyruvate dehydrogenase complex</fullName>
        <ecNumber evidence="4">2.3.1.-</ecNumber>
    </recommendedName>
</protein>
<dbReference type="GO" id="GO:0004742">
    <property type="term" value="F:dihydrolipoyllysine-residue acetyltransferase activity"/>
    <property type="evidence" value="ECO:0007669"/>
    <property type="project" value="TreeGrafter"/>
</dbReference>
<sequence length="412" mass="43139">MPALSPTMTAGNIGAWNKQPGDALAPGDVLVEIETDKAQMDFEFQEDGVLAKILKESGEKDVAVGNPIGVFIEEGGDVGAFADFSVEDAGGNKSKPKEEKKGGQEAANATEAPDSGSGTAPAAPKQETSAPAAQESESTGERLQPTISRWKGQQMAQPSPAAAASPAVAAGAPTYEDTPATSMRKTIASRLTQSMNQNPHYFVASSVSVTKLLKLRQALNASADGKYKLSVNDFLIKAVAVAAKKVPVANSSWREIDGQVVIRQHNVVDVSVAVATPIGLMTPIVKNVTGSGLESISAAIKDLGKRARDGKLKPEEYQGGTITISNMGMNDAIDRFTAVINPPQATIVAVGAVKKVAVPKEGGMEEGGEGFEWDEQIVLTGSFDHKVVDGAVGGEFMRELKRVVESPLNMVL</sequence>
<dbReference type="FunFam" id="3.30.559.10:FF:000003">
    <property type="entry name" value="Acetyltransferase component of pyruvate dehydrogenase complex"/>
    <property type="match status" value="1"/>
</dbReference>